<feature type="region of interest" description="Disordered" evidence="1">
    <location>
        <begin position="89"/>
        <end position="117"/>
    </location>
</feature>
<reference evidence="3" key="1">
    <citation type="submission" date="2021-03" db="EMBL/GenBank/DDBJ databases">
        <title>Comparative genomics and phylogenomic investigation of the class Geoglossomycetes provide insights into ecological specialization and systematics.</title>
        <authorList>
            <person name="Melie T."/>
            <person name="Pirro S."/>
            <person name="Miller A.N."/>
            <person name="Quandt A."/>
        </authorList>
    </citation>
    <scope>NUCLEOTIDE SEQUENCE</scope>
    <source>
        <strain evidence="3">GBOQ0MN5Z8</strain>
    </source>
</reference>
<organism evidence="3 4">
    <name type="scientific">Glutinoglossum americanum</name>
    <dbReference type="NCBI Taxonomy" id="1670608"/>
    <lineage>
        <taxon>Eukaryota</taxon>
        <taxon>Fungi</taxon>
        <taxon>Dikarya</taxon>
        <taxon>Ascomycota</taxon>
        <taxon>Pezizomycotina</taxon>
        <taxon>Geoglossomycetes</taxon>
        <taxon>Geoglossales</taxon>
        <taxon>Geoglossaceae</taxon>
        <taxon>Glutinoglossum</taxon>
    </lineage>
</organism>
<feature type="transmembrane region" description="Helical" evidence="2">
    <location>
        <begin position="20"/>
        <end position="46"/>
    </location>
</feature>
<proteinExistence type="predicted"/>
<evidence type="ECO:0000256" key="2">
    <source>
        <dbReference type="SAM" id="Phobius"/>
    </source>
</evidence>
<gene>
    <name evidence="3" type="ORF">FGG08_004109</name>
</gene>
<protein>
    <submittedName>
        <fullName evidence="3">Uncharacterized protein</fullName>
    </submittedName>
</protein>
<evidence type="ECO:0000313" key="4">
    <source>
        <dbReference type="Proteomes" id="UP000698800"/>
    </source>
</evidence>
<comment type="caution">
    <text evidence="3">The sequence shown here is derived from an EMBL/GenBank/DDBJ whole genome shotgun (WGS) entry which is preliminary data.</text>
</comment>
<dbReference type="EMBL" id="JAGHQL010000079">
    <property type="protein sequence ID" value="KAH0541419.1"/>
    <property type="molecule type" value="Genomic_DNA"/>
</dbReference>
<keyword evidence="2" id="KW-0812">Transmembrane</keyword>
<dbReference type="Proteomes" id="UP000698800">
    <property type="component" value="Unassembled WGS sequence"/>
</dbReference>
<keyword evidence="4" id="KW-1185">Reference proteome</keyword>
<dbReference type="OrthoDB" id="5309803at2759"/>
<evidence type="ECO:0000313" key="3">
    <source>
        <dbReference type="EMBL" id="KAH0541419.1"/>
    </source>
</evidence>
<sequence>MSWFSILPAGLSTLETWAIRIFLILGALTIGPWLLAIAYDILLYIWRSATYELPIVGGRARGKQRPRAPSLAERPRPRALSIAAGLATGVEDMVTPEGVRTRKSDADDQGDGVGTKG</sequence>
<accession>A0A9P8L317</accession>
<keyword evidence="2" id="KW-0472">Membrane</keyword>
<dbReference type="AlphaFoldDB" id="A0A9P8L317"/>
<evidence type="ECO:0000256" key="1">
    <source>
        <dbReference type="SAM" id="MobiDB-lite"/>
    </source>
</evidence>
<name>A0A9P8L317_9PEZI</name>
<keyword evidence="2" id="KW-1133">Transmembrane helix</keyword>